<dbReference type="RefSeq" id="WP_237608694.1">
    <property type="nucleotide sequence ID" value="NZ_JAIRBB010000009.1"/>
</dbReference>
<dbReference type="EMBL" id="JAIRBB010000009">
    <property type="protein sequence ID" value="MCG2431596.1"/>
    <property type="molecule type" value="Genomic_DNA"/>
</dbReference>
<dbReference type="AlphaFoldDB" id="A0A9X1UDH6"/>
<organism evidence="2 3">
    <name type="scientific">Aequorivita xiaoshiensis</name>
    <dbReference type="NCBI Taxonomy" id="2874476"/>
    <lineage>
        <taxon>Bacteria</taxon>
        <taxon>Pseudomonadati</taxon>
        <taxon>Bacteroidota</taxon>
        <taxon>Flavobacteriia</taxon>
        <taxon>Flavobacteriales</taxon>
        <taxon>Flavobacteriaceae</taxon>
        <taxon>Aequorivita</taxon>
    </lineage>
</organism>
<evidence type="ECO:0000313" key="3">
    <source>
        <dbReference type="Proteomes" id="UP001139462"/>
    </source>
</evidence>
<dbReference type="Proteomes" id="UP001139462">
    <property type="component" value="Unassembled WGS sequence"/>
</dbReference>
<name>A0A9X1UDH6_9FLAO</name>
<keyword evidence="3" id="KW-1185">Reference proteome</keyword>
<reference evidence="2" key="1">
    <citation type="submission" date="2021-09" db="EMBL/GenBank/DDBJ databases">
        <title>Genome of Aequorivita sp. strain F64183.</title>
        <authorList>
            <person name="Wang Y."/>
        </authorList>
    </citation>
    <scope>NUCLEOTIDE SEQUENCE</scope>
    <source>
        <strain evidence="2">F64183</strain>
    </source>
</reference>
<accession>A0A9X1UDH6</accession>
<comment type="caution">
    <text evidence="2">The sequence shown here is derived from an EMBL/GenBank/DDBJ whole genome shotgun (WGS) entry which is preliminary data.</text>
</comment>
<gene>
    <name evidence="2" type="ORF">K8344_10740</name>
</gene>
<evidence type="ECO:0000313" key="2">
    <source>
        <dbReference type="EMBL" id="MCG2431596.1"/>
    </source>
</evidence>
<protein>
    <submittedName>
        <fullName evidence="2">Uncharacterized protein</fullName>
    </submittedName>
</protein>
<evidence type="ECO:0000256" key="1">
    <source>
        <dbReference type="SAM" id="Coils"/>
    </source>
</evidence>
<feature type="coiled-coil region" evidence="1">
    <location>
        <begin position="131"/>
        <end position="158"/>
    </location>
</feature>
<sequence length="164" mass="18904">MNEFHKLSELITKEMILFPKGNKGIIENSENWTLEITANWNSKRIDLTIKSRKSNLYSDFTKCSIKKDSLISLIARYNNYNLSGKKSIISDFLLISPLSLNLLKGEKASFELNGKYLIYSCRIGRQDKYSLSNIFILIEKLTEEIDKLTDKKNVTQQSTVVINK</sequence>
<keyword evidence="1" id="KW-0175">Coiled coil</keyword>
<proteinExistence type="predicted"/>